<keyword evidence="1" id="KW-0472">Membrane</keyword>
<accession>A0AA96LQ55</accession>
<protein>
    <submittedName>
        <fullName evidence="2">Uncharacterized protein</fullName>
    </submittedName>
</protein>
<dbReference type="Proteomes" id="UP001304650">
    <property type="component" value="Chromosome"/>
</dbReference>
<gene>
    <name evidence="2" type="ORF">MJB10_03440</name>
</gene>
<feature type="transmembrane region" description="Helical" evidence="1">
    <location>
        <begin position="75"/>
        <end position="99"/>
    </location>
</feature>
<dbReference type="RefSeq" id="WP_314801752.1">
    <property type="nucleotide sequence ID" value="NZ_CP130319.1"/>
</dbReference>
<proteinExistence type="predicted"/>
<name>A0AA96LQ55_9BACL</name>
<sequence length="377" mass="43300">MSRYLYYHVLYVGMINIMLFVPSLLIRERFHGAISGMLIAMVIGSFLSLCTMACFEKMPGLGFPELCDRHLPKWLAQSLILFDGIVLWLPAGVIVIYSYSETVRMFFYPDMNRYLNLLLMTGAAIWACSRSTRSVQFIHEVMMLLSAPLLILFILKAVFNEHLNWDAIRYVIGYVNQPPSFTTIAAATFVFSGYLSLTITNRLHPEGFRFRYRWVVPLFGVFFLAITFCVPIGFHGTVGVQDYVFLWSMTADSIITDYGFINRVLFVFLLLFTGLSLLFIMNTWHTTIMLIRYSLHRATAVEEDPVPAINVWLAVAIGGISFAFMRFTSLEQSQIISKMWLILRFGVEFIFLGLLMYFVHKQKKPETASTMLHNSDN</sequence>
<evidence type="ECO:0000313" key="3">
    <source>
        <dbReference type="Proteomes" id="UP001304650"/>
    </source>
</evidence>
<feature type="transmembrane region" description="Helical" evidence="1">
    <location>
        <begin position="5"/>
        <end position="26"/>
    </location>
</feature>
<feature type="transmembrane region" description="Helical" evidence="1">
    <location>
        <begin position="305"/>
        <end position="327"/>
    </location>
</feature>
<feature type="transmembrane region" description="Helical" evidence="1">
    <location>
        <begin position="260"/>
        <end position="284"/>
    </location>
</feature>
<organism evidence="2 3">
    <name type="scientific">Paenibacillus roseopurpureus</name>
    <dbReference type="NCBI Taxonomy" id="2918901"/>
    <lineage>
        <taxon>Bacteria</taxon>
        <taxon>Bacillati</taxon>
        <taxon>Bacillota</taxon>
        <taxon>Bacilli</taxon>
        <taxon>Bacillales</taxon>
        <taxon>Paenibacillaceae</taxon>
        <taxon>Paenibacillus</taxon>
    </lineage>
</organism>
<feature type="transmembrane region" description="Helical" evidence="1">
    <location>
        <begin position="339"/>
        <end position="359"/>
    </location>
</feature>
<dbReference type="EMBL" id="CP130319">
    <property type="protein sequence ID" value="WNR45203.1"/>
    <property type="molecule type" value="Genomic_DNA"/>
</dbReference>
<feature type="transmembrane region" description="Helical" evidence="1">
    <location>
        <begin position="179"/>
        <end position="197"/>
    </location>
</feature>
<keyword evidence="1" id="KW-0812">Transmembrane</keyword>
<feature type="transmembrane region" description="Helical" evidence="1">
    <location>
        <begin position="32"/>
        <end position="55"/>
    </location>
</feature>
<dbReference type="KEGG" id="proo:MJB10_03440"/>
<evidence type="ECO:0000256" key="1">
    <source>
        <dbReference type="SAM" id="Phobius"/>
    </source>
</evidence>
<feature type="transmembrane region" description="Helical" evidence="1">
    <location>
        <begin position="141"/>
        <end position="159"/>
    </location>
</feature>
<keyword evidence="3" id="KW-1185">Reference proteome</keyword>
<feature type="transmembrane region" description="Helical" evidence="1">
    <location>
        <begin position="218"/>
        <end position="240"/>
    </location>
</feature>
<dbReference type="AlphaFoldDB" id="A0AA96LQ55"/>
<reference evidence="2" key="1">
    <citation type="submission" date="2022-02" db="EMBL/GenBank/DDBJ databases">
        <title>Paenibacillus sp. MBLB1832 Whole Genome Shotgun Sequencing.</title>
        <authorList>
            <person name="Hwang C.Y."/>
            <person name="Cho E.-S."/>
            <person name="Seo M.-J."/>
        </authorList>
    </citation>
    <scope>NUCLEOTIDE SEQUENCE</scope>
    <source>
        <strain evidence="2">MBLB1832</strain>
    </source>
</reference>
<evidence type="ECO:0000313" key="2">
    <source>
        <dbReference type="EMBL" id="WNR45203.1"/>
    </source>
</evidence>
<keyword evidence="1" id="KW-1133">Transmembrane helix</keyword>